<proteinExistence type="predicted"/>
<feature type="compositionally biased region" description="Polar residues" evidence="1">
    <location>
        <begin position="1"/>
        <end position="17"/>
    </location>
</feature>
<keyword evidence="2" id="KW-0472">Membrane</keyword>
<organism evidence="3 4">
    <name type="scientific">Arthrobacter stackebrandtii</name>
    <dbReference type="NCBI Taxonomy" id="272161"/>
    <lineage>
        <taxon>Bacteria</taxon>
        <taxon>Bacillati</taxon>
        <taxon>Actinomycetota</taxon>
        <taxon>Actinomycetes</taxon>
        <taxon>Micrococcales</taxon>
        <taxon>Micrococcaceae</taxon>
        <taxon>Arthrobacter</taxon>
    </lineage>
</organism>
<evidence type="ECO:0000313" key="3">
    <source>
        <dbReference type="EMBL" id="MBP2412429.1"/>
    </source>
</evidence>
<keyword evidence="4" id="KW-1185">Reference proteome</keyword>
<reference evidence="3 4" key="1">
    <citation type="submission" date="2021-03" db="EMBL/GenBank/DDBJ databases">
        <title>Sequencing the genomes of 1000 actinobacteria strains.</title>
        <authorList>
            <person name="Klenk H.-P."/>
        </authorList>
    </citation>
    <scope>NUCLEOTIDE SEQUENCE [LARGE SCALE GENOMIC DNA]</scope>
    <source>
        <strain evidence="3 4">DSM 16005</strain>
    </source>
</reference>
<feature type="region of interest" description="Disordered" evidence="1">
    <location>
        <begin position="1"/>
        <end position="26"/>
    </location>
</feature>
<accession>A0ABS4YUJ8</accession>
<evidence type="ECO:0000313" key="4">
    <source>
        <dbReference type="Proteomes" id="UP000711614"/>
    </source>
</evidence>
<name>A0ABS4YUJ8_9MICC</name>
<keyword evidence="2" id="KW-0812">Transmembrane</keyword>
<evidence type="ECO:0008006" key="5">
    <source>
        <dbReference type="Google" id="ProtNLM"/>
    </source>
</evidence>
<feature type="transmembrane region" description="Helical" evidence="2">
    <location>
        <begin position="72"/>
        <end position="94"/>
    </location>
</feature>
<dbReference type="Proteomes" id="UP000711614">
    <property type="component" value="Unassembled WGS sequence"/>
</dbReference>
<keyword evidence="2" id="KW-1133">Transmembrane helix</keyword>
<evidence type="ECO:0000256" key="1">
    <source>
        <dbReference type="SAM" id="MobiDB-lite"/>
    </source>
</evidence>
<sequence>MTSQPDNTTPATPSADTSGAAETVGSARKLQVRRAPKYVPFLVAGGLAGIVTAAIFTFMFPADEQFDPSSVFGLFAVLLILPGMGMGAVVALILDRQGRKKSETLVVEQLPDDNGNASAETA</sequence>
<comment type="caution">
    <text evidence="3">The sequence shown here is derived from an EMBL/GenBank/DDBJ whole genome shotgun (WGS) entry which is preliminary data.</text>
</comment>
<dbReference type="RefSeq" id="WP_245346423.1">
    <property type="nucleotide sequence ID" value="NZ_JAGIOI010000001.1"/>
</dbReference>
<evidence type="ECO:0000256" key="2">
    <source>
        <dbReference type="SAM" id="Phobius"/>
    </source>
</evidence>
<gene>
    <name evidence="3" type="ORF">JOF48_001228</name>
</gene>
<feature type="transmembrane region" description="Helical" evidence="2">
    <location>
        <begin position="38"/>
        <end position="60"/>
    </location>
</feature>
<protein>
    <recommendedName>
        <fullName evidence="5">Potassium transporter Trk</fullName>
    </recommendedName>
</protein>
<dbReference type="EMBL" id="JAGIOI010000001">
    <property type="protein sequence ID" value="MBP2412429.1"/>
    <property type="molecule type" value="Genomic_DNA"/>
</dbReference>